<dbReference type="AlphaFoldDB" id="A0A146JW37"/>
<gene>
    <name evidence="2" type="ORF">TPC1_31722</name>
</gene>
<accession>A0A146JW37</accession>
<evidence type="ECO:0000313" key="2">
    <source>
        <dbReference type="EMBL" id="JAP88783.1"/>
    </source>
</evidence>
<feature type="non-terminal residue" evidence="2">
    <location>
        <position position="1"/>
    </location>
</feature>
<feature type="region of interest" description="Disordered" evidence="1">
    <location>
        <begin position="66"/>
        <end position="100"/>
    </location>
</feature>
<name>A0A146JW37_9EUKA</name>
<evidence type="ECO:0000256" key="1">
    <source>
        <dbReference type="SAM" id="MobiDB-lite"/>
    </source>
</evidence>
<proteinExistence type="predicted"/>
<sequence length="315" mass="35769">KHQPLTAQLGDQMQQSDVNIYPMTQINNSLATDSNILPLNAADLANPIRPSTAQPQFQQPVLMSRIQSAPSYPSQKKRKTPNPTTMINDQPQDNPPPNLYKAEQYRSISHRFAQKKELYTTYHPPVTPRPPKSPGPCEYTVSVKPTRPSSAAFRFARQTGSYLDNLKKSNQVNPQSYSVQTPSNQQGGFKIYQSIKEQHRDKIRQQEQTPPPNQFNSLKAFHCLKDSKVAFSVNKTDRFRPQKADKNPFVSYANQHSDLIQKDRTKGRMAPLGEKKVNKAVLERQKTPEIGFFQQGYDGKRGFSFGTRYPSGKTF</sequence>
<organism evidence="2">
    <name type="scientific">Trepomonas sp. PC1</name>
    <dbReference type="NCBI Taxonomy" id="1076344"/>
    <lineage>
        <taxon>Eukaryota</taxon>
        <taxon>Metamonada</taxon>
        <taxon>Diplomonadida</taxon>
        <taxon>Hexamitidae</taxon>
        <taxon>Hexamitinae</taxon>
        <taxon>Trepomonas</taxon>
    </lineage>
</organism>
<reference evidence="2" key="1">
    <citation type="submission" date="2015-07" db="EMBL/GenBank/DDBJ databases">
        <title>Adaptation to a free-living lifestyle via gene acquisitions in the diplomonad Trepomonas sp. PC1.</title>
        <authorList>
            <person name="Xu F."/>
            <person name="Jerlstrom-Hultqvist J."/>
            <person name="Kolisko M."/>
            <person name="Simpson A.G.B."/>
            <person name="Roger A.J."/>
            <person name="Svard S.G."/>
            <person name="Andersson J.O."/>
        </authorList>
    </citation>
    <scope>NUCLEOTIDE SEQUENCE</scope>
    <source>
        <strain evidence="2">PC1</strain>
    </source>
</reference>
<dbReference type="EMBL" id="GDID01007823">
    <property type="protein sequence ID" value="JAP88783.1"/>
    <property type="molecule type" value="Transcribed_RNA"/>
</dbReference>
<protein>
    <submittedName>
        <fullName evidence="2">Uncharacterized protein</fullName>
    </submittedName>
</protein>